<dbReference type="SUPFAM" id="SSF49764">
    <property type="entry name" value="HSP20-like chaperones"/>
    <property type="match status" value="1"/>
</dbReference>
<dbReference type="PANTHER" id="PTHR11527">
    <property type="entry name" value="HEAT-SHOCK PROTEIN 20 FAMILY MEMBER"/>
    <property type="match status" value="1"/>
</dbReference>
<sequence length="172" mass="19955">METDKWKDWLDLTKQYAAESFWKEVFNQTDQPFAGHEKMGETLSNLAKETKTKGLFPRCDMFEREDQLFIQAELPGISGEDVLVTLREDNLVIQGNYATLQPKLQYYLKERSDRSFEKSIKLPVKVNKKKISSTLKDGVLTIVLPIITEEDSVPIHIEITRSPIPNEMYKQE</sequence>
<evidence type="ECO:0000313" key="4">
    <source>
        <dbReference type="EMBL" id="SEN79368.1"/>
    </source>
</evidence>
<keyword evidence="5" id="KW-1185">Reference proteome</keyword>
<protein>
    <submittedName>
        <fullName evidence="4">HSP20 family protein</fullName>
    </submittedName>
</protein>
<dbReference type="OrthoDB" id="2861948at2"/>
<dbReference type="STRING" id="930146.SAMN05192533_1219"/>
<dbReference type="Pfam" id="PF00011">
    <property type="entry name" value="HSP20"/>
    <property type="match status" value="1"/>
</dbReference>
<dbReference type="RefSeq" id="WP_090749852.1">
    <property type="nucleotide sequence ID" value="NZ_FOBW01000021.1"/>
</dbReference>
<feature type="domain" description="SHSP" evidence="3">
    <location>
        <begin position="50"/>
        <end position="162"/>
    </location>
</feature>
<organism evidence="4 5">
    <name type="scientific">Mesobacillus persicus</name>
    <dbReference type="NCBI Taxonomy" id="930146"/>
    <lineage>
        <taxon>Bacteria</taxon>
        <taxon>Bacillati</taxon>
        <taxon>Bacillota</taxon>
        <taxon>Bacilli</taxon>
        <taxon>Bacillales</taxon>
        <taxon>Bacillaceae</taxon>
        <taxon>Mesobacillus</taxon>
    </lineage>
</organism>
<evidence type="ECO:0000256" key="2">
    <source>
        <dbReference type="RuleBase" id="RU003616"/>
    </source>
</evidence>
<reference evidence="5" key="1">
    <citation type="submission" date="2016-10" db="EMBL/GenBank/DDBJ databases">
        <authorList>
            <person name="Varghese N."/>
            <person name="Submissions S."/>
        </authorList>
    </citation>
    <scope>NUCLEOTIDE SEQUENCE [LARGE SCALE GENOMIC DNA]</scope>
    <source>
        <strain evidence="5">B48,IBRC-M 10115,DSM 25386,CECT 8001</strain>
    </source>
</reference>
<dbReference type="InterPro" id="IPR002068">
    <property type="entry name" value="A-crystallin/Hsp20_dom"/>
</dbReference>
<dbReference type="CDD" id="cd06464">
    <property type="entry name" value="ACD_sHsps-like"/>
    <property type="match status" value="1"/>
</dbReference>
<evidence type="ECO:0000256" key="1">
    <source>
        <dbReference type="PROSITE-ProRule" id="PRU00285"/>
    </source>
</evidence>
<evidence type="ECO:0000259" key="3">
    <source>
        <dbReference type="PROSITE" id="PS01031"/>
    </source>
</evidence>
<comment type="similarity">
    <text evidence="1 2">Belongs to the small heat shock protein (HSP20) family.</text>
</comment>
<name>A0A1H8JGP1_9BACI</name>
<dbReference type="EMBL" id="FOBW01000021">
    <property type="protein sequence ID" value="SEN79368.1"/>
    <property type="molecule type" value="Genomic_DNA"/>
</dbReference>
<dbReference type="Proteomes" id="UP000198553">
    <property type="component" value="Unassembled WGS sequence"/>
</dbReference>
<evidence type="ECO:0000313" key="5">
    <source>
        <dbReference type="Proteomes" id="UP000198553"/>
    </source>
</evidence>
<accession>A0A1H8JGP1</accession>
<dbReference type="InterPro" id="IPR008978">
    <property type="entry name" value="HSP20-like_chaperone"/>
</dbReference>
<dbReference type="InterPro" id="IPR031107">
    <property type="entry name" value="Small_HSP"/>
</dbReference>
<dbReference type="PROSITE" id="PS01031">
    <property type="entry name" value="SHSP"/>
    <property type="match status" value="1"/>
</dbReference>
<dbReference type="Gene3D" id="2.60.40.790">
    <property type="match status" value="1"/>
</dbReference>
<gene>
    <name evidence="4" type="ORF">SAMN05192533_1219</name>
</gene>
<proteinExistence type="inferred from homology"/>
<dbReference type="AlphaFoldDB" id="A0A1H8JGP1"/>